<dbReference type="InterPro" id="IPR013325">
    <property type="entry name" value="RNA_pol_sigma_r2"/>
</dbReference>
<dbReference type="InterPro" id="IPR036388">
    <property type="entry name" value="WH-like_DNA-bd_sf"/>
</dbReference>
<evidence type="ECO:0000259" key="5">
    <source>
        <dbReference type="Pfam" id="PF04542"/>
    </source>
</evidence>
<name>A0ABV7UYY7_9SPHN</name>
<dbReference type="Proteomes" id="UP001595683">
    <property type="component" value="Unassembled WGS sequence"/>
</dbReference>
<sequence length="186" mass="20323">MRSIDGDSHAPLPEPGGGLELATSAEEMAALRGYLKRRMRDGQDLDDMVQDVYLRVLSTPETGPVANVRGFLRRVASNLLIDRYRRKAARLSDNHTTLDEHIVDDGALAPERIASGRQELALLGDALEAIGPVARDAFLLVRVEGFSHKEAAQRLGITPKAVSHHVERTLARMAERLAMPQGGSAR</sequence>
<dbReference type="SUPFAM" id="SSF88659">
    <property type="entry name" value="Sigma3 and sigma4 domains of RNA polymerase sigma factors"/>
    <property type="match status" value="1"/>
</dbReference>
<protein>
    <submittedName>
        <fullName evidence="7">RNA polymerase sigma factor</fullName>
    </submittedName>
</protein>
<reference evidence="8" key="1">
    <citation type="journal article" date="2019" name="Int. J. Syst. Evol. Microbiol.">
        <title>The Global Catalogue of Microorganisms (GCM) 10K type strain sequencing project: providing services to taxonomists for standard genome sequencing and annotation.</title>
        <authorList>
            <consortium name="The Broad Institute Genomics Platform"/>
            <consortium name="The Broad Institute Genome Sequencing Center for Infectious Disease"/>
            <person name="Wu L."/>
            <person name="Ma J."/>
        </authorList>
    </citation>
    <scope>NUCLEOTIDE SEQUENCE [LARGE SCALE GENOMIC DNA]</scope>
    <source>
        <strain evidence="8">KCTC 42224</strain>
    </source>
</reference>
<dbReference type="PANTHER" id="PTHR43133:SF63">
    <property type="entry name" value="RNA POLYMERASE SIGMA FACTOR FECI-RELATED"/>
    <property type="match status" value="1"/>
</dbReference>
<evidence type="ECO:0000313" key="8">
    <source>
        <dbReference type="Proteomes" id="UP001595683"/>
    </source>
</evidence>
<organism evidence="7 8">
    <name type="scientific">Novosphingobium pokkalii</name>
    <dbReference type="NCBI Taxonomy" id="1770194"/>
    <lineage>
        <taxon>Bacteria</taxon>
        <taxon>Pseudomonadati</taxon>
        <taxon>Pseudomonadota</taxon>
        <taxon>Alphaproteobacteria</taxon>
        <taxon>Sphingomonadales</taxon>
        <taxon>Sphingomonadaceae</taxon>
        <taxon>Novosphingobium</taxon>
    </lineage>
</organism>
<dbReference type="RefSeq" id="WP_191324535.1">
    <property type="nucleotide sequence ID" value="NZ_BMZP01000009.1"/>
</dbReference>
<dbReference type="NCBIfam" id="TIGR02937">
    <property type="entry name" value="sigma70-ECF"/>
    <property type="match status" value="1"/>
</dbReference>
<dbReference type="Gene3D" id="1.10.1740.10">
    <property type="match status" value="1"/>
</dbReference>
<proteinExistence type="inferred from homology"/>
<dbReference type="EMBL" id="JBHRYE010000002">
    <property type="protein sequence ID" value="MFC3670043.1"/>
    <property type="molecule type" value="Genomic_DNA"/>
</dbReference>
<evidence type="ECO:0000256" key="3">
    <source>
        <dbReference type="ARBA" id="ARBA00023082"/>
    </source>
</evidence>
<keyword evidence="3" id="KW-0731">Sigma factor</keyword>
<dbReference type="InterPro" id="IPR014284">
    <property type="entry name" value="RNA_pol_sigma-70_dom"/>
</dbReference>
<dbReference type="Pfam" id="PF04542">
    <property type="entry name" value="Sigma70_r2"/>
    <property type="match status" value="1"/>
</dbReference>
<dbReference type="SUPFAM" id="SSF88946">
    <property type="entry name" value="Sigma2 domain of RNA polymerase sigma factors"/>
    <property type="match status" value="1"/>
</dbReference>
<feature type="domain" description="RNA polymerase sigma-70 region 2" evidence="5">
    <location>
        <begin position="30"/>
        <end position="88"/>
    </location>
</feature>
<accession>A0ABV7UYY7</accession>
<dbReference type="InterPro" id="IPR013324">
    <property type="entry name" value="RNA_pol_sigma_r3/r4-like"/>
</dbReference>
<keyword evidence="2" id="KW-0805">Transcription regulation</keyword>
<evidence type="ECO:0000256" key="2">
    <source>
        <dbReference type="ARBA" id="ARBA00023015"/>
    </source>
</evidence>
<evidence type="ECO:0000313" key="7">
    <source>
        <dbReference type="EMBL" id="MFC3670043.1"/>
    </source>
</evidence>
<dbReference type="InterPro" id="IPR039425">
    <property type="entry name" value="RNA_pol_sigma-70-like"/>
</dbReference>
<comment type="caution">
    <text evidence="7">The sequence shown here is derived from an EMBL/GenBank/DDBJ whole genome shotgun (WGS) entry which is preliminary data.</text>
</comment>
<dbReference type="PANTHER" id="PTHR43133">
    <property type="entry name" value="RNA POLYMERASE ECF-TYPE SIGMA FACTO"/>
    <property type="match status" value="1"/>
</dbReference>
<evidence type="ECO:0000256" key="1">
    <source>
        <dbReference type="ARBA" id="ARBA00010641"/>
    </source>
</evidence>
<dbReference type="Gene3D" id="1.10.10.10">
    <property type="entry name" value="Winged helix-like DNA-binding domain superfamily/Winged helix DNA-binding domain"/>
    <property type="match status" value="1"/>
</dbReference>
<comment type="similarity">
    <text evidence="1">Belongs to the sigma-70 factor family. ECF subfamily.</text>
</comment>
<dbReference type="InterPro" id="IPR013249">
    <property type="entry name" value="RNA_pol_sigma70_r4_t2"/>
</dbReference>
<evidence type="ECO:0000256" key="4">
    <source>
        <dbReference type="ARBA" id="ARBA00023163"/>
    </source>
</evidence>
<dbReference type="InterPro" id="IPR007627">
    <property type="entry name" value="RNA_pol_sigma70_r2"/>
</dbReference>
<keyword evidence="8" id="KW-1185">Reference proteome</keyword>
<evidence type="ECO:0000259" key="6">
    <source>
        <dbReference type="Pfam" id="PF08281"/>
    </source>
</evidence>
<gene>
    <name evidence="7" type="ORF">ACFOOT_01260</name>
</gene>
<keyword evidence="4" id="KW-0804">Transcription</keyword>
<dbReference type="Pfam" id="PF08281">
    <property type="entry name" value="Sigma70_r4_2"/>
    <property type="match status" value="1"/>
</dbReference>
<feature type="domain" description="RNA polymerase sigma factor 70 region 4 type 2" evidence="6">
    <location>
        <begin position="122"/>
        <end position="173"/>
    </location>
</feature>